<dbReference type="EMBL" id="BARS01024241">
    <property type="protein sequence ID" value="GAG05588.1"/>
    <property type="molecule type" value="Genomic_DNA"/>
</dbReference>
<reference evidence="2" key="1">
    <citation type="journal article" date="2014" name="Front. Microbiol.">
        <title>High frequency of phylogenetically diverse reductive dehalogenase-homologous genes in deep subseafloor sedimentary metagenomes.</title>
        <authorList>
            <person name="Kawai M."/>
            <person name="Futagami T."/>
            <person name="Toyoda A."/>
            <person name="Takaki Y."/>
            <person name="Nishi S."/>
            <person name="Hori S."/>
            <person name="Arai W."/>
            <person name="Tsubouchi T."/>
            <person name="Morono Y."/>
            <person name="Uchiyama I."/>
            <person name="Ito T."/>
            <person name="Fujiyama A."/>
            <person name="Inagaki F."/>
            <person name="Takami H."/>
        </authorList>
    </citation>
    <scope>NUCLEOTIDE SEQUENCE</scope>
    <source>
        <strain evidence="2">Expedition CK06-06</strain>
    </source>
</reference>
<proteinExistence type="predicted"/>
<feature type="transmembrane region" description="Helical" evidence="1">
    <location>
        <begin position="12"/>
        <end position="30"/>
    </location>
</feature>
<organism evidence="2">
    <name type="scientific">marine sediment metagenome</name>
    <dbReference type="NCBI Taxonomy" id="412755"/>
    <lineage>
        <taxon>unclassified sequences</taxon>
        <taxon>metagenomes</taxon>
        <taxon>ecological metagenomes</taxon>
    </lineage>
</organism>
<name>X0UZ71_9ZZZZ</name>
<keyword evidence="1" id="KW-1133">Transmembrane helix</keyword>
<evidence type="ECO:0000256" key="1">
    <source>
        <dbReference type="SAM" id="Phobius"/>
    </source>
</evidence>
<accession>X0UZ71</accession>
<keyword evidence="1" id="KW-0812">Transmembrane</keyword>
<protein>
    <submittedName>
        <fullName evidence="2">Uncharacterized protein</fullName>
    </submittedName>
</protein>
<gene>
    <name evidence="2" type="ORF">S01H1_38503</name>
</gene>
<sequence>MLTAVCTNSEFAWSAVFIEIIAPTIMAMKLDMVTRPTEQKARMCSRWAEASPVVLPAEEFALG</sequence>
<dbReference type="AlphaFoldDB" id="X0UZ71"/>
<keyword evidence="1" id="KW-0472">Membrane</keyword>
<evidence type="ECO:0000313" key="2">
    <source>
        <dbReference type="EMBL" id="GAG05588.1"/>
    </source>
</evidence>
<comment type="caution">
    <text evidence="2">The sequence shown here is derived from an EMBL/GenBank/DDBJ whole genome shotgun (WGS) entry which is preliminary data.</text>
</comment>